<dbReference type="SUPFAM" id="SSF82171">
    <property type="entry name" value="DPP6 N-terminal domain-like"/>
    <property type="match status" value="1"/>
</dbReference>
<dbReference type="SUPFAM" id="SSF69304">
    <property type="entry name" value="Tricorn protease N-terminal domain"/>
    <property type="match status" value="1"/>
</dbReference>
<dbReference type="Gene3D" id="2.130.10.10">
    <property type="entry name" value="YVTN repeat-like/Quinoprotein amine dehydrogenase"/>
    <property type="match status" value="1"/>
</dbReference>
<dbReference type="Proteomes" id="UP000294901">
    <property type="component" value="Unassembled WGS sequence"/>
</dbReference>
<dbReference type="InterPro" id="IPR011042">
    <property type="entry name" value="6-blade_b-propeller_TolB-like"/>
</dbReference>
<protein>
    <submittedName>
        <fullName evidence="2">WD40 repeat protein</fullName>
    </submittedName>
</protein>
<proteinExistence type="predicted"/>
<accession>A0A4R6K0W1</accession>
<keyword evidence="3" id="KW-1185">Reference proteome</keyword>
<dbReference type="RefSeq" id="WP_341771762.1">
    <property type="nucleotide sequence ID" value="NZ_BOMD01000062.1"/>
</dbReference>
<dbReference type="Gene3D" id="3.40.50.300">
    <property type="entry name" value="P-loop containing nucleotide triphosphate hydrolases"/>
    <property type="match status" value="1"/>
</dbReference>
<dbReference type="InterPro" id="IPR015943">
    <property type="entry name" value="WD40/YVTN_repeat-like_dom_sf"/>
</dbReference>
<dbReference type="SUPFAM" id="SSF69322">
    <property type="entry name" value="Tricorn protease domain 2"/>
    <property type="match status" value="1"/>
</dbReference>
<dbReference type="EMBL" id="SNWR01000001">
    <property type="protein sequence ID" value="TDO42387.1"/>
    <property type="molecule type" value="Genomic_DNA"/>
</dbReference>
<reference evidence="2 3" key="1">
    <citation type="submission" date="2019-03" db="EMBL/GenBank/DDBJ databases">
        <title>Sequencing the genomes of 1000 actinobacteria strains.</title>
        <authorList>
            <person name="Klenk H.-P."/>
        </authorList>
    </citation>
    <scope>NUCLEOTIDE SEQUENCE [LARGE SCALE GENOMIC DNA]</scope>
    <source>
        <strain evidence="2 3">DSM 43805</strain>
    </source>
</reference>
<dbReference type="SUPFAM" id="SSF52540">
    <property type="entry name" value="P-loop containing nucleoside triphosphate hydrolases"/>
    <property type="match status" value="1"/>
</dbReference>
<feature type="domain" description="Novel STAND NTPase 1" evidence="1">
    <location>
        <begin position="24"/>
        <end position="382"/>
    </location>
</feature>
<dbReference type="Gene3D" id="2.120.10.30">
    <property type="entry name" value="TolB, C-terminal domain"/>
    <property type="match status" value="1"/>
</dbReference>
<dbReference type="InterPro" id="IPR027417">
    <property type="entry name" value="P-loop_NTPase"/>
</dbReference>
<dbReference type="InterPro" id="IPR049052">
    <property type="entry name" value="nSTAND1"/>
</dbReference>
<dbReference type="AlphaFoldDB" id="A0A4R6K0W1"/>
<sequence length="1076" mass="116791">MAWFLWRWWRRRKSAITWKTGDNPYPGLAPFEVDRAEVFFGRAQETWAVLRRLDRSGIARQQRFIPLVGPSGSGKSSLVRAGVLPRLSKRWQVIGPMQPGLEVFRDLRAAAGGQDLLDRLTGTSGRVVLVIDQLEDLFTLSRPDERGPFLDVLHEALAARRELHVVVTMRPEFLAAADALKPGLFDQPIPIAALDPRHMRDAIEKPAAAAGVTFERRLVDLMVAEATVGDALPLLGHLLQRLYAESAHGTITIAQYDAAGRVGGAIAEHADAVYRGLLATYPQSVVDGTLLQLVGVEGDDPVRRTVDRNSLDVAAGAVVAELRRARLVTDRADGTAAMLAHDALFRRWETLKALVDTHRRELAEVSLLERRAAAWRESGTDDDLLRGQALARADAAVEKLTPSPALREFLAASAAARDHELGGWATAVVDKAQSGATDDPELLVAVVAAAMREIAPTRTGELAVWSRTTTPTRHRSFIGHTASLGGLAWLADGRLRTCAYYGKICTWGPTGELLDVVRVGRVVDDSCFLSSDGLYVLRESSIWRAEDGAWLADLPGPALGWTAVDCFVVSVGDGGFELHRIVGTAPQRIRRIVVDGADVVSWSPDGEAVAAVVDSHVEVCADGPPRDRRVSTRVPVNSAPVWSPDGRLFAAMQVRVETVVCMVCDRGGTPRAEWAVVDAGTLCWSPDGVLLATQHYANPRAVVLRRAENGQKMLSFEASAVPRRIFWSPDGRTVVAETVNGLEQWSISAQVPEWKLDGPLPLLSLHTLSDASLGKDGVITAIVRKSRPAVIFESEPPRWLPGEAVTVCASPDGQLVAGTDGMNLSIWDVSKGDLRARWKVPLARRAAWSADREYLVCGWDALGADDQRLSVSIFAVADGRLIREIPGYELLPGSPWSPAGDLLALASAEGIVLHNVGDGGIRQRLPWKGTGLSFAWAPDGKRFALIVEERIGVWTVGRTEPDLQRRLPTGLRGLTWSSDGQIVVIYGMGMSLIDTVHGGLVNLPVHRRFLDARWSADLAAVTPDGTVYRWDVPSQGFVEDWTKAGRLLTAEERREFGLPTGVVPASPASPRPGLGP</sequence>
<evidence type="ECO:0000313" key="2">
    <source>
        <dbReference type="EMBL" id="TDO42387.1"/>
    </source>
</evidence>
<organism evidence="2 3">
    <name type="scientific">Paractinoplanes brasiliensis</name>
    <dbReference type="NCBI Taxonomy" id="52695"/>
    <lineage>
        <taxon>Bacteria</taxon>
        <taxon>Bacillati</taxon>
        <taxon>Actinomycetota</taxon>
        <taxon>Actinomycetes</taxon>
        <taxon>Micromonosporales</taxon>
        <taxon>Micromonosporaceae</taxon>
        <taxon>Paractinoplanes</taxon>
    </lineage>
</organism>
<comment type="caution">
    <text evidence="2">The sequence shown here is derived from an EMBL/GenBank/DDBJ whole genome shotgun (WGS) entry which is preliminary data.</text>
</comment>
<evidence type="ECO:0000313" key="3">
    <source>
        <dbReference type="Proteomes" id="UP000294901"/>
    </source>
</evidence>
<name>A0A4R6K0W1_9ACTN</name>
<dbReference type="Pfam" id="PF20703">
    <property type="entry name" value="nSTAND1"/>
    <property type="match status" value="1"/>
</dbReference>
<evidence type="ECO:0000259" key="1">
    <source>
        <dbReference type="Pfam" id="PF20703"/>
    </source>
</evidence>
<gene>
    <name evidence="2" type="ORF">C8E87_6158</name>
</gene>
<dbReference type="CDD" id="cd01120">
    <property type="entry name" value="RecA-like_superfamily"/>
    <property type="match status" value="1"/>
</dbReference>